<evidence type="ECO:0000313" key="2">
    <source>
        <dbReference type="Proteomes" id="UP001234297"/>
    </source>
</evidence>
<dbReference type="Proteomes" id="UP001234297">
    <property type="component" value="Chromosome 3"/>
</dbReference>
<reference evidence="1 2" key="1">
    <citation type="journal article" date="2022" name="Hortic Res">
        <title>A haplotype resolved chromosomal level avocado genome allows analysis of novel avocado genes.</title>
        <authorList>
            <person name="Nath O."/>
            <person name="Fletcher S.J."/>
            <person name="Hayward A."/>
            <person name="Shaw L.M."/>
            <person name="Masouleh A.K."/>
            <person name="Furtado A."/>
            <person name="Henry R.J."/>
            <person name="Mitter N."/>
        </authorList>
    </citation>
    <scope>NUCLEOTIDE SEQUENCE [LARGE SCALE GENOMIC DNA]</scope>
    <source>
        <strain evidence="2">cv. Hass</strain>
    </source>
</reference>
<sequence length="977" mass="107377">MTSETVEFESGTEIDAEPSPQQQKKSRNKMRTSTEKKKKSGRRRRKCSCSSSIQGGLANVQHGLPTSRIPIFHRSLSLYSSSTAGFASLSTKQDHNDNSRRRIDKCQNQGSSTAQRRSTDDARVAACEFTRVWEEESSTLKKEEEAYASSSSSEEEEEEERVHPVRTATHPCFNSTNSISTCRIRSRSLSLSNKYRPKTFEDIIGHEINVKALSSAIHNDMVAPLYLFHGPSGTGKTSTATIFAMASNCESSASAAASASAWPCWSCRGCSTSIYINDLFCSPGSRGGGGQCGIERIKTLLLQSTALARTFKVKVFVIVEEEGCLAWDQLPSIVDNCHDDGSVVLVMVTGSNEGMGASRGAVPKAVSSRCQKFSFPKLKDTDVILKLAGIAAEEGIRIDSDALGLIAAKADGSMREAENILEQMSLLGSTITSSMVQQLVGLVPRSKLLSLLDAAMSSDAITTARRTRKLIALGVQPQALISQLAALITEILSGASVPLCKDKKKRPSRRRRIRSQRLCHALKILIETEKQLQSSRDHATRVVAALLEFASDSVSNITSTNIVLPKDIISADENIDISHGRNSTDVILKEQCDLVHHSGTTTHHFMNGLQELPSISAGNEADTSARRTDSADNCTAKMNDKHKWAPVSDMDEVWQNILGRIHSPYLKEFLLQQGKLVSLTVSRANAIVHILFKCREDKLALEMSEEAVSKALSEAFSCPVAVNISLQPTELEEMERVTVPKNEVADPSSSGQQTAPFLPLFKQPHNLGAAEIILKQRAGQTFASKLEHNLSQMRHLDSTQMFQGHEVNMAQRYQTPTFSGILTQGSRGDESIVQGKASIMKMPHHKACNISSTQLRHRWQSLSSIQQADASVEPYSQDLLFENVHTDGKQGTRRNPEKLCRVLSLATGCHHRGEPGLVLNRSWSCTDTICRDQKNMKMKVKVSKLVEMMNSSLLSLLKWRPRRNYSSVQGEDFPSSG</sequence>
<dbReference type="EMBL" id="CM056811">
    <property type="protein sequence ID" value="KAJ8638765.1"/>
    <property type="molecule type" value="Genomic_DNA"/>
</dbReference>
<keyword evidence="2" id="KW-1185">Reference proteome</keyword>
<comment type="caution">
    <text evidence="1">The sequence shown here is derived from an EMBL/GenBank/DDBJ whole genome shotgun (WGS) entry which is preliminary data.</text>
</comment>
<gene>
    <name evidence="1" type="ORF">MRB53_013032</name>
</gene>
<accession>A0ACC2LZB9</accession>
<protein>
    <submittedName>
        <fullName evidence="1">Uncharacterized protein</fullName>
    </submittedName>
</protein>
<organism evidence="1 2">
    <name type="scientific">Persea americana</name>
    <name type="common">Avocado</name>
    <dbReference type="NCBI Taxonomy" id="3435"/>
    <lineage>
        <taxon>Eukaryota</taxon>
        <taxon>Viridiplantae</taxon>
        <taxon>Streptophyta</taxon>
        <taxon>Embryophyta</taxon>
        <taxon>Tracheophyta</taxon>
        <taxon>Spermatophyta</taxon>
        <taxon>Magnoliopsida</taxon>
        <taxon>Magnoliidae</taxon>
        <taxon>Laurales</taxon>
        <taxon>Lauraceae</taxon>
        <taxon>Persea</taxon>
    </lineage>
</organism>
<evidence type="ECO:0000313" key="1">
    <source>
        <dbReference type="EMBL" id="KAJ8638765.1"/>
    </source>
</evidence>
<name>A0ACC2LZB9_PERAE</name>
<proteinExistence type="predicted"/>